<accession>A0A8S2M6T7</accession>
<evidence type="ECO:0000256" key="2">
    <source>
        <dbReference type="ARBA" id="ARBA00022630"/>
    </source>
</evidence>
<evidence type="ECO:0000313" key="10">
    <source>
        <dbReference type="Proteomes" id="UP000676336"/>
    </source>
</evidence>
<keyword evidence="5 7" id="KW-0560">Oxidoreductase</keyword>
<dbReference type="PANTHER" id="PTHR22897">
    <property type="entry name" value="QUIESCIN Q6-RELATED SULFHYDRYL OXIDASE"/>
    <property type="match status" value="1"/>
</dbReference>
<keyword evidence="7" id="KW-0472">Membrane</keyword>
<dbReference type="GO" id="GO:0005615">
    <property type="term" value="C:extracellular space"/>
    <property type="evidence" value="ECO:0007669"/>
    <property type="project" value="TreeGrafter"/>
</dbReference>
<evidence type="ECO:0000256" key="1">
    <source>
        <dbReference type="ARBA" id="ARBA00001974"/>
    </source>
</evidence>
<keyword evidence="7" id="KW-1133">Transmembrane helix</keyword>
<dbReference type="SUPFAM" id="SSF69000">
    <property type="entry name" value="FAD-dependent thiol oxidase"/>
    <property type="match status" value="1"/>
</dbReference>
<evidence type="ECO:0000256" key="7">
    <source>
        <dbReference type="RuleBase" id="RU371123"/>
    </source>
</evidence>
<evidence type="ECO:0000256" key="5">
    <source>
        <dbReference type="ARBA" id="ARBA00023002"/>
    </source>
</evidence>
<evidence type="ECO:0000259" key="8">
    <source>
        <dbReference type="PROSITE" id="PS51324"/>
    </source>
</evidence>
<dbReference type="GO" id="GO:0016971">
    <property type="term" value="F:flavin-dependent sulfhydryl oxidase activity"/>
    <property type="evidence" value="ECO:0007669"/>
    <property type="project" value="InterPro"/>
</dbReference>
<dbReference type="GO" id="GO:0006457">
    <property type="term" value="P:protein folding"/>
    <property type="evidence" value="ECO:0007669"/>
    <property type="project" value="TreeGrafter"/>
</dbReference>
<dbReference type="PANTHER" id="PTHR22897:SF8">
    <property type="entry name" value="SULFHYDRYL OXIDASE"/>
    <property type="match status" value="1"/>
</dbReference>
<reference evidence="9" key="1">
    <citation type="submission" date="2021-02" db="EMBL/GenBank/DDBJ databases">
        <authorList>
            <person name="Nowell W R."/>
        </authorList>
    </citation>
    <scope>NUCLEOTIDE SEQUENCE</scope>
</reference>
<dbReference type="EMBL" id="CAJOBI010002733">
    <property type="protein sequence ID" value="CAF3941815.1"/>
    <property type="molecule type" value="Genomic_DNA"/>
</dbReference>
<comment type="caution">
    <text evidence="9">The sequence shown here is derived from an EMBL/GenBank/DDBJ whole genome shotgun (WGS) entry which is preliminary data.</text>
</comment>
<feature type="non-terminal residue" evidence="9">
    <location>
        <position position="153"/>
    </location>
</feature>
<keyword evidence="6" id="KW-1015">Disulfide bond</keyword>
<dbReference type="InterPro" id="IPR039798">
    <property type="entry name" value="Sulfhydryl_oxidase"/>
</dbReference>
<feature type="transmembrane region" description="Helical" evidence="7">
    <location>
        <begin position="125"/>
        <end position="143"/>
    </location>
</feature>
<keyword evidence="4 7" id="KW-0274">FAD</keyword>
<evidence type="ECO:0000313" key="9">
    <source>
        <dbReference type="EMBL" id="CAF3941815.1"/>
    </source>
</evidence>
<protein>
    <recommendedName>
        <fullName evidence="7">Sulfhydryl oxidase</fullName>
        <ecNumber evidence="7">1.8.3.2</ecNumber>
    </recommendedName>
</protein>
<dbReference type="EC" id="1.8.3.2" evidence="7"/>
<organism evidence="9 10">
    <name type="scientific">Rotaria magnacalcarata</name>
    <dbReference type="NCBI Taxonomy" id="392030"/>
    <lineage>
        <taxon>Eukaryota</taxon>
        <taxon>Metazoa</taxon>
        <taxon>Spiralia</taxon>
        <taxon>Gnathifera</taxon>
        <taxon>Rotifera</taxon>
        <taxon>Eurotatoria</taxon>
        <taxon>Bdelloidea</taxon>
        <taxon>Philodinida</taxon>
        <taxon>Philodinidae</taxon>
        <taxon>Rotaria</taxon>
    </lineage>
</organism>
<evidence type="ECO:0000256" key="3">
    <source>
        <dbReference type="ARBA" id="ARBA00022729"/>
    </source>
</evidence>
<evidence type="ECO:0000256" key="4">
    <source>
        <dbReference type="ARBA" id="ARBA00022827"/>
    </source>
</evidence>
<keyword evidence="2 7" id="KW-0285">Flavoprotein</keyword>
<keyword evidence="7" id="KW-0812">Transmembrane</keyword>
<dbReference type="Gene3D" id="1.20.120.310">
    <property type="entry name" value="ERV/ALR sulfhydryl oxidase domain"/>
    <property type="match status" value="1"/>
</dbReference>
<evidence type="ECO:0000256" key="6">
    <source>
        <dbReference type="ARBA" id="ARBA00023157"/>
    </source>
</evidence>
<dbReference type="PROSITE" id="PS51324">
    <property type="entry name" value="ERV_ALR"/>
    <property type="match status" value="1"/>
</dbReference>
<dbReference type="Proteomes" id="UP000676336">
    <property type="component" value="Unassembled WGS sequence"/>
</dbReference>
<dbReference type="GO" id="GO:0003756">
    <property type="term" value="F:protein disulfide isomerase activity"/>
    <property type="evidence" value="ECO:0007669"/>
    <property type="project" value="TreeGrafter"/>
</dbReference>
<dbReference type="GO" id="GO:0000139">
    <property type="term" value="C:Golgi membrane"/>
    <property type="evidence" value="ECO:0007669"/>
    <property type="project" value="TreeGrafter"/>
</dbReference>
<dbReference type="InterPro" id="IPR017905">
    <property type="entry name" value="ERV/ALR_sulphydryl_oxidase"/>
</dbReference>
<comment type="cofactor">
    <cofactor evidence="1 7">
        <name>FAD</name>
        <dbReference type="ChEBI" id="CHEBI:57692"/>
    </cofactor>
</comment>
<comment type="catalytic activity">
    <reaction evidence="7">
        <text>2 R'C(R)SH + O2 = R'C(R)S-S(R)CR' + H2O2</text>
        <dbReference type="Rhea" id="RHEA:17357"/>
        <dbReference type="ChEBI" id="CHEBI:15379"/>
        <dbReference type="ChEBI" id="CHEBI:16240"/>
        <dbReference type="ChEBI" id="CHEBI:16520"/>
        <dbReference type="ChEBI" id="CHEBI:17412"/>
        <dbReference type="EC" id="1.8.3.2"/>
    </reaction>
</comment>
<keyword evidence="3" id="KW-0732">Signal</keyword>
<feature type="domain" description="ERV/ALR sulfhydryl oxidase" evidence="8">
    <location>
        <begin position="1"/>
        <end position="29"/>
    </location>
</feature>
<name>A0A8S2M6T7_9BILA</name>
<dbReference type="AlphaFoldDB" id="A0A8S2M6T7"/>
<sequence length="153" mass="18339">IIYLWEIHNRVNKRLHGDVTEDLQHPKIQFPPKSLCSNCHLTNKNGDSNFDESTTLKFLLRYYSKENIDLSLVENLTIIDDNKQNRIPRNEHQTLIDKYTMIEITNEPKKNVGFIRSLISIFQSFPWYFFILVLVIIFVRRGYYKGKRKRYTL</sequence>
<dbReference type="InterPro" id="IPR036774">
    <property type="entry name" value="ERV/ALR_sulphydryl_oxid_sf"/>
</dbReference>
<proteinExistence type="predicted"/>
<gene>
    <name evidence="9" type="ORF">SMN809_LOCUS8761</name>
</gene>